<sequence>MNLKKGFHWNIIKQFPTLFFLLTTAIVFSQQTQDTTKLLNVRYGSKGFEFQTKDNKFLLQIQSRFQFRVAAPYDQDPVTYDDIDLKNQQAFKVNRARLKVGGHAFEPWLKYYWEYELSQSNLLDFRLMIEKWKWLSLKVGQWKVEYSRERFISSGQQQMVERSLINRPFTVDRQQGIELYGHLDGKGPADFNYWFAALTGTGRGNRENDDRNLMYFGRLQWNFIGDVLDFTGGDLEFHEKPSANIAMAAITNRSPYTRFSQSGGGNLEGFEIDNAGQYRINQFNVETTFMYKGFSWQSEWHHKYVIDRLNADTKTNMRGYYVQAGYFFHEIADWFPKNLEVAGRHSEYRPNTDIQQELQMESSLAFNWFFNGHKNKLTSEVTYFDFHEASLPYNHGWRFRLQWDISL</sequence>
<dbReference type="RefSeq" id="WP_379812466.1">
    <property type="nucleotide sequence ID" value="NZ_JBHUPC010000017.1"/>
</dbReference>
<gene>
    <name evidence="1" type="ORF">ACFS5J_12085</name>
</gene>
<dbReference type="EMBL" id="JBHUPC010000017">
    <property type="protein sequence ID" value="MFD2892751.1"/>
    <property type="molecule type" value="Genomic_DNA"/>
</dbReference>
<dbReference type="InterPro" id="IPR023614">
    <property type="entry name" value="Porin_dom_sf"/>
</dbReference>
<evidence type="ECO:0000313" key="2">
    <source>
        <dbReference type="Proteomes" id="UP001597534"/>
    </source>
</evidence>
<proteinExistence type="predicted"/>
<protein>
    <submittedName>
        <fullName evidence="1">OprO/OprP family phosphate-selective porin</fullName>
    </submittedName>
</protein>
<dbReference type="InterPro" id="IPR010870">
    <property type="entry name" value="Porin_O/P"/>
</dbReference>
<organism evidence="1 2">
    <name type="scientific">Flavobacterium chuncheonense</name>
    <dbReference type="NCBI Taxonomy" id="2026653"/>
    <lineage>
        <taxon>Bacteria</taxon>
        <taxon>Pseudomonadati</taxon>
        <taxon>Bacteroidota</taxon>
        <taxon>Flavobacteriia</taxon>
        <taxon>Flavobacteriales</taxon>
        <taxon>Flavobacteriaceae</taxon>
        <taxon>Flavobacterium</taxon>
    </lineage>
</organism>
<comment type="caution">
    <text evidence="1">The sequence shown here is derived from an EMBL/GenBank/DDBJ whole genome shotgun (WGS) entry which is preliminary data.</text>
</comment>
<reference evidence="2" key="1">
    <citation type="journal article" date="2019" name="Int. J. Syst. Evol. Microbiol.">
        <title>The Global Catalogue of Microorganisms (GCM) 10K type strain sequencing project: providing services to taxonomists for standard genome sequencing and annotation.</title>
        <authorList>
            <consortium name="The Broad Institute Genomics Platform"/>
            <consortium name="The Broad Institute Genome Sequencing Center for Infectious Disease"/>
            <person name="Wu L."/>
            <person name="Ma J."/>
        </authorList>
    </citation>
    <scope>NUCLEOTIDE SEQUENCE [LARGE SCALE GENOMIC DNA]</scope>
    <source>
        <strain evidence="2">KCTC 22671</strain>
    </source>
</reference>
<accession>A0ABW5YNU8</accession>
<dbReference type="Pfam" id="PF07396">
    <property type="entry name" value="Porin_O_P"/>
    <property type="match status" value="1"/>
</dbReference>
<keyword evidence="2" id="KW-1185">Reference proteome</keyword>
<name>A0ABW5YNU8_9FLAO</name>
<dbReference type="Gene3D" id="2.40.160.10">
    <property type="entry name" value="Porin"/>
    <property type="match status" value="1"/>
</dbReference>
<evidence type="ECO:0000313" key="1">
    <source>
        <dbReference type="EMBL" id="MFD2892751.1"/>
    </source>
</evidence>
<dbReference type="Proteomes" id="UP001597534">
    <property type="component" value="Unassembled WGS sequence"/>
</dbReference>